<gene>
    <name evidence="2" type="ORF">ACFPYL_24170</name>
</gene>
<dbReference type="EMBL" id="JBHSRJ010000009">
    <property type="protein sequence ID" value="MFC6046203.1"/>
    <property type="molecule type" value="Genomic_DNA"/>
</dbReference>
<dbReference type="InterPro" id="IPR036388">
    <property type="entry name" value="WH-like_DNA-bd_sf"/>
</dbReference>
<dbReference type="InterPro" id="IPR000600">
    <property type="entry name" value="ROK"/>
</dbReference>
<dbReference type="PANTHER" id="PTHR18964">
    <property type="entry name" value="ROK (REPRESSOR, ORF, KINASE) FAMILY"/>
    <property type="match status" value="1"/>
</dbReference>
<dbReference type="Gene3D" id="1.10.10.10">
    <property type="entry name" value="Winged helix-like DNA-binding domain superfamily/Winged helix DNA-binding domain"/>
    <property type="match status" value="1"/>
</dbReference>
<organism evidence="2 3">
    <name type="scientific">Nocardioides hankookensis</name>
    <dbReference type="NCBI Taxonomy" id="443157"/>
    <lineage>
        <taxon>Bacteria</taxon>
        <taxon>Bacillati</taxon>
        <taxon>Actinomycetota</taxon>
        <taxon>Actinomycetes</taxon>
        <taxon>Propionibacteriales</taxon>
        <taxon>Nocardioidaceae</taxon>
        <taxon>Nocardioides</taxon>
    </lineage>
</organism>
<evidence type="ECO:0000313" key="3">
    <source>
        <dbReference type="Proteomes" id="UP001596135"/>
    </source>
</evidence>
<dbReference type="Pfam" id="PF00480">
    <property type="entry name" value="ROK"/>
    <property type="match status" value="1"/>
</dbReference>
<dbReference type="RefSeq" id="WP_379160795.1">
    <property type="nucleotide sequence ID" value="NZ_JBHSRJ010000009.1"/>
</dbReference>
<comment type="caution">
    <text evidence="2">The sequence shown here is derived from an EMBL/GenBank/DDBJ whole genome shotgun (WGS) entry which is preliminary data.</text>
</comment>
<proteinExistence type="inferred from homology"/>
<dbReference type="InterPro" id="IPR043129">
    <property type="entry name" value="ATPase_NBD"/>
</dbReference>
<reference evidence="3" key="1">
    <citation type="journal article" date="2019" name="Int. J. Syst. Evol. Microbiol.">
        <title>The Global Catalogue of Microorganisms (GCM) 10K type strain sequencing project: providing services to taxonomists for standard genome sequencing and annotation.</title>
        <authorList>
            <consortium name="The Broad Institute Genomics Platform"/>
            <consortium name="The Broad Institute Genome Sequencing Center for Infectious Disease"/>
            <person name="Wu L."/>
            <person name="Ma J."/>
        </authorList>
    </citation>
    <scope>NUCLEOTIDE SEQUENCE [LARGE SCALE GENOMIC DNA]</scope>
    <source>
        <strain evidence="3">CCUG 54522</strain>
    </source>
</reference>
<dbReference type="InterPro" id="IPR036390">
    <property type="entry name" value="WH_DNA-bd_sf"/>
</dbReference>
<dbReference type="PROSITE" id="PS01125">
    <property type="entry name" value="ROK"/>
    <property type="match status" value="1"/>
</dbReference>
<keyword evidence="3" id="KW-1185">Reference proteome</keyword>
<sequence length="407" mass="42348">MSQERLASLVAVLNAIRHSDGVTQPELVNEVRLGRSVVAQRVSELEELGLVSTGGLAPSTGGRAPRRLQLRADAGIVVSVDIAARELLVATADLSGAIIDVSGEPIDVVDAPETVLAAAERHIDKLLDGNDSPLLGIGVAIPGPVEFKTGLPVMPPIMPAWNRWPLRDQLSQRYGVPTWVDNDVNVLTLGELRANPDAKSAGNVVFMFVDVGIGAGIAVAGQIYRGANGSAGDIGHVAIPEGGNAICRCGNIGCLEAVAGAAALEREGQVLAQTRQSAALAKILDETGAVRALDITIAAEAGDPTARAMLQRSATLVGGTLATLVSFFNPNLVIIGGGIARARDFVVNGIREGVFRRSLPLSTQDLRIEMSALGERGGIIGAAHLVLDEIFTVDHVERLVEAAGGRQ</sequence>
<protein>
    <submittedName>
        <fullName evidence="2">ROK family transcriptional regulator</fullName>
    </submittedName>
</protein>
<dbReference type="Gene3D" id="3.30.420.40">
    <property type="match status" value="2"/>
</dbReference>
<dbReference type="SUPFAM" id="SSF46785">
    <property type="entry name" value="Winged helix' DNA-binding domain"/>
    <property type="match status" value="1"/>
</dbReference>
<comment type="similarity">
    <text evidence="1">Belongs to the ROK (NagC/XylR) family.</text>
</comment>
<accession>A0ABW1LSR5</accession>
<name>A0ABW1LSR5_9ACTN</name>
<dbReference type="SUPFAM" id="SSF53067">
    <property type="entry name" value="Actin-like ATPase domain"/>
    <property type="match status" value="1"/>
</dbReference>
<evidence type="ECO:0000256" key="1">
    <source>
        <dbReference type="ARBA" id="ARBA00006479"/>
    </source>
</evidence>
<dbReference type="InterPro" id="IPR049874">
    <property type="entry name" value="ROK_cs"/>
</dbReference>
<dbReference type="Proteomes" id="UP001596135">
    <property type="component" value="Unassembled WGS sequence"/>
</dbReference>
<evidence type="ECO:0000313" key="2">
    <source>
        <dbReference type="EMBL" id="MFC6046203.1"/>
    </source>
</evidence>
<dbReference type="PANTHER" id="PTHR18964:SF173">
    <property type="entry name" value="GLUCOKINASE"/>
    <property type="match status" value="1"/>
</dbReference>